<gene>
    <name evidence="1" type="ORF">WKI58_36700</name>
</gene>
<protein>
    <submittedName>
        <fullName evidence="1">Isoprenylcysteine carboxyl methyltransferase family protein</fullName>
    </submittedName>
</protein>
<accession>A0ACC6QTZ1</accession>
<organism evidence="1 2">
    <name type="scientific">Streptomyces pratisoli</name>
    <dbReference type="NCBI Taxonomy" id="3139917"/>
    <lineage>
        <taxon>Bacteria</taxon>
        <taxon>Bacillati</taxon>
        <taxon>Actinomycetota</taxon>
        <taxon>Actinomycetes</taxon>
        <taxon>Kitasatosporales</taxon>
        <taxon>Streptomycetaceae</taxon>
        <taxon>Streptomyces</taxon>
    </lineage>
</organism>
<keyword evidence="2" id="KW-1185">Reference proteome</keyword>
<evidence type="ECO:0000313" key="1">
    <source>
        <dbReference type="EMBL" id="MEJ8661978.1"/>
    </source>
</evidence>
<proteinExistence type="predicted"/>
<keyword evidence="1" id="KW-0489">Methyltransferase</keyword>
<evidence type="ECO:0000313" key="2">
    <source>
        <dbReference type="Proteomes" id="UP001375539"/>
    </source>
</evidence>
<keyword evidence="1" id="KW-0808">Transferase</keyword>
<comment type="caution">
    <text evidence="1">The sequence shown here is derived from an EMBL/GenBank/DDBJ whole genome shotgun (WGS) entry which is preliminary data.</text>
</comment>
<dbReference type="Proteomes" id="UP001375539">
    <property type="component" value="Unassembled WGS sequence"/>
</dbReference>
<sequence length="186" mass="20366">MMNTHVCTAFLLLVLLVVLERLAELLVAARNTAWSRARGGTEYGRGHYPAMVALHTALLAGCVVEPWAAGRPFVPVLGWTMLAVTVLAQALRWWCIGTLGPRWNTRVVVVPELSLVTSGPYRWLRHPNYLAVVLEGFALPLVHTAWVTALGFTALNLALLTVRIRCEEAALADVTRHAAQPADAVR</sequence>
<reference evidence="1" key="1">
    <citation type="submission" date="2024-03" db="EMBL/GenBank/DDBJ databases">
        <title>Novel Streptomyces species of biotechnological and ecological value are a feature of Machair soil.</title>
        <authorList>
            <person name="Prole J.R."/>
            <person name="Goodfellow M."/>
            <person name="Allenby N."/>
            <person name="Ward A.C."/>
        </authorList>
    </citation>
    <scope>NUCLEOTIDE SEQUENCE</scope>
    <source>
        <strain evidence="1">MS1.AVA.4</strain>
    </source>
</reference>
<dbReference type="EMBL" id="JBBKAI010000002">
    <property type="protein sequence ID" value="MEJ8661978.1"/>
    <property type="molecule type" value="Genomic_DNA"/>
</dbReference>
<name>A0ACC6QTZ1_9ACTN</name>